<evidence type="ECO:0008006" key="5">
    <source>
        <dbReference type="Google" id="ProtNLM"/>
    </source>
</evidence>
<comment type="similarity">
    <text evidence="1">Belongs to the STXBP/unc-18/SEC1 family.</text>
</comment>
<dbReference type="Gene3D" id="1.25.40.60">
    <property type="match status" value="1"/>
</dbReference>
<dbReference type="Gene3D" id="3.40.50.2060">
    <property type="match status" value="1"/>
</dbReference>
<dbReference type="Pfam" id="PF00995">
    <property type="entry name" value="Sec1"/>
    <property type="match status" value="1"/>
</dbReference>
<organism evidence="3 4">
    <name type="scientific">Piliocolobus tephrosceles</name>
    <name type="common">Ugandan red Colobus</name>
    <dbReference type="NCBI Taxonomy" id="591936"/>
    <lineage>
        <taxon>Eukaryota</taxon>
        <taxon>Metazoa</taxon>
        <taxon>Chordata</taxon>
        <taxon>Craniata</taxon>
        <taxon>Vertebrata</taxon>
        <taxon>Euteleostomi</taxon>
        <taxon>Mammalia</taxon>
        <taxon>Eutheria</taxon>
        <taxon>Euarchontoglires</taxon>
        <taxon>Primates</taxon>
        <taxon>Haplorrhini</taxon>
        <taxon>Catarrhini</taxon>
        <taxon>Cercopithecidae</taxon>
        <taxon>Colobinae</taxon>
        <taxon>Piliocolobus</taxon>
    </lineage>
</organism>
<keyword evidence="2" id="KW-0653">Protein transport</keyword>
<dbReference type="Gene3D" id="3.40.50.1910">
    <property type="match status" value="1"/>
</dbReference>
<dbReference type="Proteomes" id="UP000694416">
    <property type="component" value="Unplaced"/>
</dbReference>
<dbReference type="Gene3D" id="3.90.830.10">
    <property type="entry name" value="Syntaxin Binding Protein 1, Chain A, domain 2"/>
    <property type="match status" value="1"/>
</dbReference>
<reference evidence="3" key="1">
    <citation type="submission" date="2025-08" db="UniProtKB">
        <authorList>
            <consortium name="Ensembl"/>
        </authorList>
    </citation>
    <scope>IDENTIFICATION</scope>
</reference>
<dbReference type="InterPro" id="IPR043154">
    <property type="entry name" value="Sec-1-like_dom1"/>
</dbReference>
<proteinExistence type="inferred from homology"/>
<dbReference type="InterPro" id="IPR001619">
    <property type="entry name" value="Sec1-like"/>
</dbReference>
<dbReference type="AlphaFoldDB" id="A0A8C9LI27"/>
<evidence type="ECO:0000256" key="1">
    <source>
        <dbReference type="ARBA" id="ARBA00009884"/>
    </source>
</evidence>
<keyword evidence="2" id="KW-0813">Transport</keyword>
<dbReference type="Ensembl" id="ENSPTET00000003939.1">
    <property type="protein sequence ID" value="ENSPTEP00000002530.1"/>
    <property type="gene ID" value="ENSPTEG00000002992.1"/>
</dbReference>
<dbReference type="InterPro" id="IPR027482">
    <property type="entry name" value="Sec1-like_dom2"/>
</dbReference>
<name>A0A8C9LI27_9PRIM</name>
<evidence type="ECO:0000313" key="3">
    <source>
        <dbReference type="Ensembl" id="ENSPTEP00000002530.1"/>
    </source>
</evidence>
<dbReference type="GO" id="GO:0016192">
    <property type="term" value="P:vesicle-mediated transport"/>
    <property type="evidence" value="ECO:0007669"/>
    <property type="project" value="InterPro"/>
</dbReference>
<dbReference type="PIRSF" id="PIRSF005715">
    <property type="entry name" value="VPS45_Sec1"/>
    <property type="match status" value="1"/>
</dbReference>
<evidence type="ECO:0000313" key="4">
    <source>
        <dbReference type="Proteomes" id="UP000694416"/>
    </source>
</evidence>
<evidence type="ECO:0000256" key="2">
    <source>
        <dbReference type="ARBA" id="ARBA00022927"/>
    </source>
</evidence>
<accession>A0A8C9LI27</accession>
<sequence>MSLKENCKERIFNVITKITEISKYVIMVVDKNCYNTLSIVSKNEELLENGVSLIELIDSSNRNELPDFDCIYFVSPEIETVKIILNDFKEEDNCKYKNVHIIFISSIKKNDGILDLIASNDNILKRIKSCACLNLNFFPYESRIFYFDNKLKLYDYYPLKNTKILYDLSDKLVSVCSCLKTWPYIRYQNSELCRLFAETFYNALNASDLFKLHKNENTTKKCVNKNDTNDNTESCFFENDTNEQNDKTKDKDKAKISTNSDLVLILDRSIDSSILFLHDYSYQSLCYDILKIETEFSNNMEETYYEYGSSNNEKTEPHTVIFEITNSDKNKEKKKAILTEDDELWSSYRHIHIQEVNEVIKNKIATFTEKNTVAKIKKKNILNPNEALEALRALPQYESMIEQYWLHVYLCDSCFKMLQNKNIVDIGLIEQDISCNVDKYGKELNFSKNNANVISIITSNEYEEEDKARLLLLYFINYININEHEKNKMIDLAQLSLFMRKFINEFLKLNIHLNYIYLDENINHSNKIYHILDKNRKKIKNYKNIAKNSKYELSRHEPNIKEILLNIHEQNLNKSQFPYVGHNIYEEKYEKKKGPAVVPESNVYRGTVWEFSTPHEKKHSEESQKNKLIQNKNISGSISSNNIISSSNVSSSNITGGNINISNNNKSKKKKIIIFIIGGITYPEIKYIYEMSKELDLDIY</sequence>
<dbReference type="SUPFAM" id="SSF56815">
    <property type="entry name" value="Sec1/munc18-like (SM) proteins"/>
    <property type="match status" value="1"/>
</dbReference>
<protein>
    <recommendedName>
        <fullName evidence="5">Syntaxin binding protein</fullName>
    </recommendedName>
</protein>
<dbReference type="GO" id="GO:0015031">
    <property type="term" value="P:protein transport"/>
    <property type="evidence" value="ECO:0007669"/>
    <property type="project" value="UniProtKB-KW"/>
</dbReference>
<dbReference type="InterPro" id="IPR043127">
    <property type="entry name" value="Sec-1-like_dom3a"/>
</dbReference>
<dbReference type="InterPro" id="IPR036045">
    <property type="entry name" value="Sec1-like_sf"/>
</dbReference>
<reference evidence="3" key="2">
    <citation type="submission" date="2025-09" db="UniProtKB">
        <authorList>
            <consortium name="Ensembl"/>
        </authorList>
    </citation>
    <scope>IDENTIFICATION</scope>
</reference>
<dbReference type="PANTHER" id="PTHR11679">
    <property type="entry name" value="VESICLE PROTEIN SORTING-ASSOCIATED"/>
    <property type="match status" value="1"/>
</dbReference>
<keyword evidence="4" id="KW-1185">Reference proteome</keyword>